<dbReference type="AlphaFoldDB" id="A0A0C9XXU0"/>
<gene>
    <name evidence="1" type="ORF">K443DRAFT_122702</name>
</gene>
<name>A0A0C9XXU0_9AGAR</name>
<dbReference type="OrthoDB" id="2782687at2759"/>
<protein>
    <submittedName>
        <fullName evidence="1">Uncharacterized protein</fullName>
    </submittedName>
</protein>
<evidence type="ECO:0000313" key="1">
    <source>
        <dbReference type="EMBL" id="KIK00688.1"/>
    </source>
</evidence>
<proteinExistence type="predicted"/>
<dbReference type="EMBL" id="KN838620">
    <property type="protein sequence ID" value="KIK00688.1"/>
    <property type="molecule type" value="Genomic_DNA"/>
</dbReference>
<organism evidence="1 2">
    <name type="scientific">Laccaria amethystina LaAM-08-1</name>
    <dbReference type="NCBI Taxonomy" id="1095629"/>
    <lineage>
        <taxon>Eukaryota</taxon>
        <taxon>Fungi</taxon>
        <taxon>Dikarya</taxon>
        <taxon>Basidiomycota</taxon>
        <taxon>Agaricomycotina</taxon>
        <taxon>Agaricomycetes</taxon>
        <taxon>Agaricomycetidae</taxon>
        <taxon>Agaricales</taxon>
        <taxon>Agaricineae</taxon>
        <taxon>Hydnangiaceae</taxon>
        <taxon>Laccaria</taxon>
    </lineage>
</organism>
<evidence type="ECO:0000313" key="2">
    <source>
        <dbReference type="Proteomes" id="UP000054477"/>
    </source>
</evidence>
<dbReference type="HOGENOM" id="CLU_1704515_0_0_1"/>
<accession>A0A0C9XXU0</accession>
<sequence length="154" mass="17835">MNVTSLEGLDRLLCYPTFLNITRSKDPSMAKYRFRNELGSVNCDISSRQSEIIPLPSKYSIERDGFRFLNEQASLADKIHTLADRNTSHTHKIEHDLQDIIADTRFLVDYKTKMPDDLKTLYSDEDVVKVLHALAEIGKSEVARRLRRDLSLWH</sequence>
<dbReference type="Proteomes" id="UP000054477">
    <property type="component" value="Unassembled WGS sequence"/>
</dbReference>
<keyword evidence="2" id="KW-1185">Reference proteome</keyword>
<reference evidence="2" key="2">
    <citation type="submission" date="2015-01" db="EMBL/GenBank/DDBJ databases">
        <title>Evolutionary Origins and Diversification of the Mycorrhizal Mutualists.</title>
        <authorList>
            <consortium name="DOE Joint Genome Institute"/>
            <consortium name="Mycorrhizal Genomics Consortium"/>
            <person name="Kohler A."/>
            <person name="Kuo A."/>
            <person name="Nagy L.G."/>
            <person name="Floudas D."/>
            <person name="Copeland A."/>
            <person name="Barry K.W."/>
            <person name="Cichocki N."/>
            <person name="Veneault-Fourrey C."/>
            <person name="LaButti K."/>
            <person name="Lindquist E.A."/>
            <person name="Lipzen A."/>
            <person name="Lundell T."/>
            <person name="Morin E."/>
            <person name="Murat C."/>
            <person name="Riley R."/>
            <person name="Ohm R."/>
            <person name="Sun H."/>
            <person name="Tunlid A."/>
            <person name="Henrissat B."/>
            <person name="Grigoriev I.V."/>
            <person name="Hibbett D.S."/>
            <person name="Martin F."/>
        </authorList>
    </citation>
    <scope>NUCLEOTIDE SEQUENCE [LARGE SCALE GENOMIC DNA]</scope>
    <source>
        <strain evidence="2">LaAM-08-1</strain>
    </source>
</reference>
<reference evidence="1 2" key="1">
    <citation type="submission" date="2014-04" db="EMBL/GenBank/DDBJ databases">
        <authorList>
            <consortium name="DOE Joint Genome Institute"/>
            <person name="Kuo A."/>
            <person name="Kohler A."/>
            <person name="Nagy L.G."/>
            <person name="Floudas D."/>
            <person name="Copeland A."/>
            <person name="Barry K.W."/>
            <person name="Cichocki N."/>
            <person name="Veneault-Fourrey C."/>
            <person name="LaButti K."/>
            <person name="Lindquist E.A."/>
            <person name="Lipzen A."/>
            <person name="Lundell T."/>
            <person name="Morin E."/>
            <person name="Murat C."/>
            <person name="Sun H."/>
            <person name="Tunlid A."/>
            <person name="Henrissat B."/>
            <person name="Grigoriev I.V."/>
            <person name="Hibbett D.S."/>
            <person name="Martin F."/>
            <person name="Nordberg H.P."/>
            <person name="Cantor M.N."/>
            <person name="Hua S.X."/>
        </authorList>
    </citation>
    <scope>NUCLEOTIDE SEQUENCE [LARGE SCALE GENOMIC DNA]</scope>
    <source>
        <strain evidence="1 2">LaAM-08-1</strain>
    </source>
</reference>